<organism evidence="1">
    <name type="scientific">Lygus hesperus</name>
    <name type="common">Western plant bug</name>
    <dbReference type="NCBI Taxonomy" id="30085"/>
    <lineage>
        <taxon>Eukaryota</taxon>
        <taxon>Metazoa</taxon>
        <taxon>Ecdysozoa</taxon>
        <taxon>Arthropoda</taxon>
        <taxon>Hexapoda</taxon>
        <taxon>Insecta</taxon>
        <taxon>Pterygota</taxon>
        <taxon>Neoptera</taxon>
        <taxon>Paraneoptera</taxon>
        <taxon>Hemiptera</taxon>
        <taxon>Heteroptera</taxon>
        <taxon>Panheteroptera</taxon>
        <taxon>Cimicomorpha</taxon>
        <taxon>Miridae</taxon>
        <taxon>Mirini</taxon>
        <taxon>Lygus</taxon>
    </lineage>
</organism>
<evidence type="ECO:0000313" key="1">
    <source>
        <dbReference type="EMBL" id="JAG06147.1"/>
    </source>
</evidence>
<dbReference type="EMBL" id="GBHO01037457">
    <property type="protein sequence ID" value="JAG06147.1"/>
    <property type="molecule type" value="Transcribed_RNA"/>
</dbReference>
<protein>
    <submittedName>
        <fullName evidence="1">Uncharacterized protein</fullName>
    </submittedName>
</protein>
<name>A0A0A9WCJ2_LYGHE</name>
<reference evidence="1" key="1">
    <citation type="journal article" date="2014" name="PLoS ONE">
        <title>Transcriptome-Based Identification of ABC Transporters in the Western Tarnished Plant Bug Lygus hesperus.</title>
        <authorList>
            <person name="Hull J.J."/>
            <person name="Chaney K."/>
            <person name="Geib S.M."/>
            <person name="Fabrick J.A."/>
            <person name="Brent C.S."/>
            <person name="Walsh D."/>
            <person name="Lavine L.C."/>
        </authorList>
    </citation>
    <scope>NUCLEOTIDE SEQUENCE</scope>
</reference>
<evidence type="ECO:0000313" key="2">
    <source>
        <dbReference type="EMBL" id="JAQ04557.1"/>
    </source>
</evidence>
<dbReference type="EMBL" id="GDHC01014072">
    <property type="protein sequence ID" value="JAQ04557.1"/>
    <property type="molecule type" value="Transcribed_RNA"/>
</dbReference>
<gene>
    <name evidence="1" type="ORF">CM83_27952</name>
    <name evidence="2" type="ORF">g.25039</name>
</gene>
<accession>A0A0A9WCJ2</accession>
<dbReference type="AlphaFoldDB" id="A0A0A9WCJ2"/>
<reference evidence="1" key="2">
    <citation type="submission" date="2014-07" db="EMBL/GenBank/DDBJ databases">
        <authorList>
            <person name="Hull J."/>
        </authorList>
    </citation>
    <scope>NUCLEOTIDE SEQUENCE</scope>
</reference>
<proteinExistence type="predicted"/>
<sequence length="123" mass="12814">MSGVLTTRSSTKLKLHSFPVSPAYPFRLFPSSIYSLSMGSQLLGKSNGTLGSLVTMCSMGVRVYLFSSLASPSSPVQTFVVTEVAVGNKEGVGGDTDEDDAVCKDNEGNAGCNYGDDVFGVAT</sequence>
<reference evidence="2" key="3">
    <citation type="journal article" date="2016" name="Gigascience">
        <title>De novo construction of an expanded transcriptome assembly for the western tarnished plant bug, Lygus hesperus.</title>
        <authorList>
            <person name="Tassone E.E."/>
            <person name="Geib S.M."/>
            <person name="Hall B."/>
            <person name="Fabrick J.A."/>
            <person name="Brent C.S."/>
            <person name="Hull J.J."/>
        </authorList>
    </citation>
    <scope>NUCLEOTIDE SEQUENCE</scope>
</reference>